<keyword evidence="4 5" id="KW-0472">Membrane</keyword>
<keyword evidence="2 5" id="KW-0812">Transmembrane</keyword>
<gene>
    <name evidence="6" type="ORF">BFG52_06425</name>
</gene>
<dbReference type="RefSeq" id="WP_067559230.1">
    <property type="nucleotide sequence ID" value="NZ_CP016895.1"/>
</dbReference>
<evidence type="ECO:0000313" key="7">
    <source>
        <dbReference type="Proteomes" id="UP000093391"/>
    </source>
</evidence>
<protein>
    <submittedName>
        <fullName evidence="6">DoxX family protein</fullName>
    </submittedName>
</protein>
<evidence type="ECO:0000256" key="4">
    <source>
        <dbReference type="ARBA" id="ARBA00023136"/>
    </source>
</evidence>
<dbReference type="AlphaFoldDB" id="A0A1B2M4C7"/>
<feature type="transmembrane region" description="Helical" evidence="5">
    <location>
        <begin position="14"/>
        <end position="32"/>
    </location>
</feature>
<dbReference type="STRING" id="1789224.BFG52_06425"/>
<dbReference type="EMBL" id="CP016895">
    <property type="protein sequence ID" value="AOA59903.1"/>
    <property type="molecule type" value="Genomic_DNA"/>
</dbReference>
<comment type="subcellular location">
    <subcellularLocation>
        <location evidence="1">Membrane</location>
        <topology evidence="1">Multi-pass membrane protein</topology>
    </subcellularLocation>
</comment>
<evidence type="ECO:0000256" key="5">
    <source>
        <dbReference type="SAM" id="Phobius"/>
    </source>
</evidence>
<keyword evidence="3 5" id="KW-1133">Transmembrane helix</keyword>
<dbReference type="OrthoDB" id="6522672at2"/>
<dbReference type="Pfam" id="PF07681">
    <property type="entry name" value="DoxX"/>
    <property type="match status" value="1"/>
</dbReference>
<dbReference type="Proteomes" id="UP000093391">
    <property type="component" value="Chromosome"/>
</dbReference>
<keyword evidence="7" id="KW-1185">Reference proteome</keyword>
<organism evidence="6 7">
    <name type="scientific">Acinetobacter larvae</name>
    <dbReference type="NCBI Taxonomy" id="1789224"/>
    <lineage>
        <taxon>Bacteria</taxon>
        <taxon>Pseudomonadati</taxon>
        <taxon>Pseudomonadota</taxon>
        <taxon>Gammaproteobacteria</taxon>
        <taxon>Moraxellales</taxon>
        <taxon>Moraxellaceae</taxon>
        <taxon>Acinetobacter</taxon>
    </lineage>
</organism>
<evidence type="ECO:0000256" key="3">
    <source>
        <dbReference type="ARBA" id="ARBA00022989"/>
    </source>
</evidence>
<evidence type="ECO:0000256" key="1">
    <source>
        <dbReference type="ARBA" id="ARBA00004141"/>
    </source>
</evidence>
<name>A0A1B2M4C7_9GAMM</name>
<reference evidence="6 7" key="1">
    <citation type="submission" date="2016-08" db="EMBL/GenBank/DDBJ databases">
        <authorList>
            <person name="Seilhamer J.J."/>
        </authorList>
    </citation>
    <scope>NUCLEOTIDE SEQUENCE [LARGE SCALE GENOMIC DNA]</scope>
    <source>
        <strain evidence="6 7">BRTC-1</strain>
    </source>
</reference>
<dbReference type="InterPro" id="IPR032808">
    <property type="entry name" value="DoxX"/>
</dbReference>
<evidence type="ECO:0000256" key="2">
    <source>
        <dbReference type="ARBA" id="ARBA00022692"/>
    </source>
</evidence>
<accession>A0A1B2M4C7</accession>
<proteinExistence type="predicted"/>
<dbReference type="GO" id="GO:0016020">
    <property type="term" value="C:membrane"/>
    <property type="evidence" value="ECO:0007669"/>
    <property type="project" value="UniProtKB-SubCell"/>
</dbReference>
<dbReference type="KEGG" id="ala:BFG52_06425"/>
<evidence type="ECO:0000313" key="6">
    <source>
        <dbReference type="EMBL" id="AOA59903.1"/>
    </source>
</evidence>
<feature type="transmembrane region" description="Helical" evidence="5">
    <location>
        <begin position="76"/>
        <end position="98"/>
    </location>
</feature>
<sequence length="144" mass="16187">MPNFIQSMIEHPKLWLLARCLMVLLFLLSGFAKLIDVEGSFAEMTAAGLHPAWLFNYASALVLLLGSYFVLFDRALWFGAGMLAVFLLLTILIVHQFWRMDAEAAKLSMYFAVEHLAVIAGLMAMAMASHYRKLLSQMRAGVWA</sequence>
<feature type="transmembrane region" description="Helical" evidence="5">
    <location>
        <begin position="52"/>
        <end position="71"/>
    </location>
</feature>
<feature type="transmembrane region" description="Helical" evidence="5">
    <location>
        <begin position="110"/>
        <end position="129"/>
    </location>
</feature>